<reference evidence="2" key="1">
    <citation type="submission" date="2020-02" db="EMBL/GenBank/DDBJ databases">
        <authorList>
            <person name="Meier V. D."/>
        </authorList>
    </citation>
    <scope>NUCLEOTIDE SEQUENCE</scope>
    <source>
        <strain evidence="2">AVDCRST_MAG77</strain>
    </source>
</reference>
<gene>
    <name evidence="2" type="ORF">AVDCRST_MAG77-1770</name>
</gene>
<feature type="region of interest" description="Disordered" evidence="1">
    <location>
        <begin position="56"/>
        <end position="92"/>
    </location>
</feature>
<feature type="non-terminal residue" evidence="2">
    <location>
        <position position="1"/>
    </location>
</feature>
<organism evidence="2">
    <name type="scientific">uncultured Chloroflexota bacterium</name>
    <dbReference type="NCBI Taxonomy" id="166587"/>
    <lineage>
        <taxon>Bacteria</taxon>
        <taxon>Bacillati</taxon>
        <taxon>Chloroflexota</taxon>
        <taxon>environmental samples</taxon>
    </lineage>
</organism>
<dbReference type="EMBL" id="CADCTC010000105">
    <property type="protein sequence ID" value="CAA9242813.1"/>
    <property type="molecule type" value="Genomic_DNA"/>
</dbReference>
<dbReference type="AlphaFoldDB" id="A0A6J4I6G5"/>
<evidence type="ECO:0000256" key="1">
    <source>
        <dbReference type="SAM" id="MobiDB-lite"/>
    </source>
</evidence>
<name>A0A6J4I6G5_9CHLR</name>
<feature type="region of interest" description="Disordered" evidence="1">
    <location>
        <begin position="22"/>
        <end position="42"/>
    </location>
</feature>
<protein>
    <submittedName>
        <fullName evidence="2">Uncharacterized protein</fullName>
    </submittedName>
</protein>
<accession>A0A6J4I6G5</accession>
<sequence>APALQRAPRRVALPHRRKCRVAAPVHGGAQQPRQARAPRLAPVLGGGLRPLVRLSHRGRADQAAPKAAPGQHPRAARSTATRLRPLTPARRV</sequence>
<feature type="non-terminal residue" evidence="2">
    <location>
        <position position="92"/>
    </location>
</feature>
<evidence type="ECO:0000313" key="2">
    <source>
        <dbReference type="EMBL" id="CAA9242813.1"/>
    </source>
</evidence>
<proteinExistence type="predicted"/>